<evidence type="ECO:0000313" key="3">
    <source>
        <dbReference type="Proteomes" id="UP001518925"/>
    </source>
</evidence>
<dbReference type="EMBL" id="JAFELM010000019">
    <property type="protein sequence ID" value="MBM6617212.1"/>
    <property type="molecule type" value="Genomic_DNA"/>
</dbReference>
<gene>
    <name evidence="2" type="ORF">JR050_05925</name>
</gene>
<dbReference type="RefSeq" id="WP_204202590.1">
    <property type="nucleotide sequence ID" value="NZ_JAFELM010000019.1"/>
</dbReference>
<keyword evidence="1" id="KW-1133">Transmembrane helix</keyword>
<dbReference type="InterPro" id="IPR018672">
    <property type="entry name" value="DUF2140"/>
</dbReference>
<proteinExistence type="predicted"/>
<accession>A0ABS2DFF6</accession>
<dbReference type="Pfam" id="PF09911">
    <property type="entry name" value="DUF2140"/>
    <property type="match status" value="1"/>
</dbReference>
<feature type="transmembrane region" description="Helical" evidence="1">
    <location>
        <begin position="12"/>
        <end position="34"/>
    </location>
</feature>
<keyword evidence="3" id="KW-1185">Reference proteome</keyword>
<keyword evidence="1" id="KW-0812">Transmembrane</keyword>
<sequence length="194" mass="22519">MNNDRNWKQAFFILLGSIILLVAVMFGAFLYLVLSPPESENPTKVEVIENPYFRLVTNKAGINSWIHKELSKREQKIKNIHYDVMVDDYIYVNGKLIVFNREIPFQMIFEPSVNQDKGLTLTEKEVSLGMLNLPGEIVLGLLDEQFNMPEWVTIHPNQHEIVVDVKEIELEKGMQLSLETFDLSKDKIELNLKR</sequence>
<protein>
    <submittedName>
        <fullName evidence="2">YpmS family protein</fullName>
    </submittedName>
</protein>
<evidence type="ECO:0000256" key="1">
    <source>
        <dbReference type="SAM" id="Phobius"/>
    </source>
</evidence>
<reference evidence="2 3" key="1">
    <citation type="submission" date="2021-02" db="EMBL/GenBank/DDBJ databases">
        <title>Bacillus sp. RD4P76, an endophyte from a halophyte.</title>
        <authorList>
            <person name="Sun J.-Q."/>
        </authorList>
    </citation>
    <scope>NUCLEOTIDE SEQUENCE [LARGE SCALE GENOMIC DNA]</scope>
    <source>
        <strain evidence="2 3">RD4P76</strain>
    </source>
</reference>
<dbReference type="Proteomes" id="UP001518925">
    <property type="component" value="Unassembled WGS sequence"/>
</dbReference>
<evidence type="ECO:0000313" key="2">
    <source>
        <dbReference type="EMBL" id="MBM6617212.1"/>
    </source>
</evidence>
<comment type="caution">
    <text evidence="2">The sequence shown here is derived from an EMBL/GenBank/DDBJ whole genome shotgun (WGS) entry which is preliminary data.</text>
</comment>
<keyword evidence="1" id="KW-0472">Membrane</keyword>
<name>A0ABS2DFF6_9BACI</name>
<organism evidence="2 3">
    <name type="scientific">Bacillus suaedaesalsae</name>
    <dbReference type="NCBI Taxonomy" id="2810349"/>
    <lineage>
        <taxon>Bacteria</taxon>
        <taxon>Bacillati</taxon>
        <taxon>Bacillota</taxon>
        <taxon>Bacilli</taxon>
        <taxon>Bacillales</taxon>
        <taxon>Bacillaceae</taxon>
        <taxon>Bacillus</taxon>
    </lineage>
</organism>